<dbReference type="PROSITE" id="PS00031">
    <property type="entry name" value="NUCLEAR_REC_DBD_1"/>
    <property type="match status" value="1"/>
</dbReference>
<evidence type="ECO:0000256" key="11">
    <source>
        <dbReference type="ARBA" id="ARBA00023242"/>
    </source>
</evidence>
<keyword evidence="2" id="KW-0754">Steroid-binding</keyword>
<keyword evidence="8" id="KW-0238">DNA-binding</keyword>
<reference evidence="14" key="3">
    <citation type="submission" date="2015-06" db="UniProtKB">
        <authorList>
            <consortium name="EnsemblMetazoa"/>
        </authorList>
    </citation>
    <scope>IDENTIFICATION</scope>
</reference>
<dbReference type="Proteomes" id="UP000015101">
    <property type="component" value="Unassembled WGS sequence"/>
</dbReference>
<dbReference type="EMBL" id="KB097182">
    <property type="protein sequence ID" value="ESN98348.1"/>
    <property type="molecule type" value="Genomic_DNA"/>
</dbReference>
<evidence type="ECO:0000256" key="10">
    <source>
        <dbReference type="ARBA" id="ARBA00023170"/>
    </source>
</evidence>
<dbReference type="CDD" id="cd06916">
    <property type="entry name" value="NR_DBD_like"/>
    <property type="match status" value="1"/>
</dbReference>
<dbReference type="STRING" id="6412.T1EIL9"/>
<evidence type="ECO:0000256" key="1">
    <source>
        <dbReference type="ARBA" id="ARBA00005413"/>
    </source>
</evidence>
<dbReference type="OMA" id="VQGNIRY"/>
<dbReference type="OrthoDB" id="5771769at2759"/>
<keyword evidence="3" id="KW-0479">Metal-binding</keyword>
<accession>T1EIL9</accession>
<dbReference type="RefSeq" id="XP_009023677.1">
    <property type="nucleotide sequence ID" value="XM_009025429.1"/>
</dbReference>
<dbReference type="SUPFAM" id="SSF57716">
    <property type="entry name" value="Glucocorticoid receptor-like (DNA-binding domain)"/>
    <property type="match status" value="1"/>
</dbReference>
<dbReference type="eggNOG" id="KOG3575">
    <property type="taxonomic scope" value="Eukaryota"/>
</dbReference>
<keyword evidence="11" id="KW-0539">Nucleus</keyword>
<dbReference type="GO" id="GO:0005496">
    <property type="term" value="F:steroid binding"/>
    <property type="evidence" value="ECO:0007669"/>
    <property type="project" value="UniProtKB-KW"/>
</dbReference>
<dbReference type="PRINTS" id="PR00047">
    <property type="entry name" value="STROIDFINGER"/>
</dbReference>
<dbReference type="Gene3D" id="3.30.50.10">
    <property type="entry name" value="Erythroid Transcription Factor GATA-1, subunit A"/>
    <property type="match status" value="1"/>
</dbReference>
<dbReference type="GO" id="GO:0008270">
    <property type="term" value="F:zinc ion binding"/>
    <property type="evidence" value="ECO:0007669"/>
    <property type="project" value="UniProtKB-KW"/>
</dbReference>
<dbReference type="GO" id="GO:0003700">
    <property type="term" value="F:DNA-binding transcription factor activity"/>
    <property type="evidence" value="ECO:0007669"/>
    <property type="project" value="InterPro"/>
</dbReference>
<evidence type="ECO:0000259" key="12">
    <source>
        <dbReference type="PROSITE" id="PS51030"/>
    </source>
</evidence>
<keyword evidence="10" id="KW-0675">Receptor</keyword>
<organism evidence="14 15">
    <name type="scientific">Helobdella robusta</name>
    <name type="common">Californian leech</name>
    <dbReference type="NCBI Taxonomy" id="6412"/>
    <lineage>
        <taxon>Eukaryota</taxon>
        <taxon>Metazoa</taxon>
        <taxon>Spiralia</taxon>
        <taxon>Lophotrochozoa</taxon>
        <taxon>Annelida</taxon>
        <taxon>Clitellata</taxon>
        <taxon>Hirudinea</taxon>
        <taxon>Rhynchobdellida</taxon>
        <taxon>Glossiphoniidae</taxon>
        <taxon>Helobdella</taxon>
    </lineage>
</organism>
<feature type="domain" description="Nuclear receptor" evidence="12">
    <location>
        <begin position="1"/>
        <end position="75"/>
    </location>
</feature>
<gene>
    <name evidence="14" type="primary">20196419</name>
    <name evidence="13" type="ORF">HELRODRAFT_137617</name>
</gene>
<evidence type="ECO:0000256" key="9">
    <source>
        <dbReference type="ARBA" id="ARBA00023163"/>
    </source>
</evidence>
<sequence length="75" mass="8176">QLCVVCGDSSSGLHYGVLSCEACKAFFKRTVQGNIRYVCSSDGKCEITKKARRSCPACRMDKCLTMGMLREGSSL</sequence>
<dbReference type="InParanoid" id="T1EIL9"/>
<dbReference type="PROSITE" id="PS51030">
    <property type="entry name" value="NUCLEAR_REC_DBD_2"/>
    <property type="match status" value="1"/>
</dbReference>
<evidence type="ECO:0000256" key="4">
    <source>
        <dbReference type="ARBA" id="ARBA00022771"/>
    </source>
</evidence>
<proteinExistence type="inferred from homology"/>
<evidence type="ECO:0000313" key="13">
    <source>
        <dbReference type="EMBL" id="ESN98348.1"/>
    </source>
</evidence>
<keyword evidence="4" id="KW-0863">Zinc-finger</keyword>
<evidence type="ECO:0000313" key="15">
    <source>
        <dbReference type="Proteomes" id="UP000015101"/>
    </source>
</evidence>
<reference evidence="13 15" key="2">
    <citation type="journal article" date="2013" name="Nature">
        <title>Insights into bilaterian evolution from three spiralian genomes.</title>
        <authorList>
            <person name="Simakov O."/>
            <person name="Marletaz F."/>
            <person name="Cho S.J."/>
            <person name="Edsinger-Gonzales E."/>
            <person name="Havlak P."/>
            <person name="Hellsten U."/>
            <person name="Kuo D.H."/>
            <person name="Larsson T."/>
            <person name="Lv J."/>
            <person name="Arendt D."/>
            <person name="Savage R."/>
            <person name="Osoegawa K."/>
            <person name="de Jong P."/>
            <person name="Grimwood J."/>
            <person name="Chapman J.A."/>
            <person name="Shapiro H."/>
            <person name="Aerts A."/>
            <person name="Otillar R.P."/>
            <person name="Terry A.Y."/>
            <person name="Boore J.L."/>
            <person name="Grigoriev I.V."/>
            <person name="Lindberg D.R."/>
            <person name="Seaver E.C."/>
            <person name="Weisblat D.A."/>
            <person name="Putnam N.H."/>
            <person name="Rokhsar D.S."/>
        </authorList>
    </citation>
    <scope>NUCLEOTIDE SEQUENCE</scope>
</reference>
<dbReference type="InterPro" id="IPR050200">
    <property type="entry name" value="Nuclear_hormone_rcpt_NR3"/>
</dbReference>
<dbReference type="InterPro" id="IPR013088">
    <property type="entry name" value="Znf_NHR/GATA"/>
</dbReference>
<evidence type="ECO:0000256" key="8">
    <source>
        <dbReference type="ARBA" id="ARBA00023125"/>
    </source>
</evidence>
<dbReference type="CTD" id="20196419"/>
<dbReference type="Pfam" id="PF00105">
    <property type="entry name" value="zf-C4"/>
    <property type="match status" value="1"/>
</dbReference>
<keyword evidence="5" id="KW-0862">Zinc</keyword>
<dbReference type="FunFam" id="3.30.50.10:FF:000139">
    <property type="entry name" value="Estrogen receptor beta a variant b"/>
    <property type="match status" value="1"/>
</dbReference>
<dbReference type="PANTHER" id="PTHR48092">
    <property type="entry name" value="KNIRPS-RELATED PROTEIN-RELATED"/>
    <property type="match status" value="1"/>
</dbReference>
<dbReference type="EMBL" id="AMQM01005974">
    <property type="status" value="NOT_ANNOTATED_CDS"/>
    <property type="molecule type" value="Genomic_DNA"/>
</dbReference>
<keyword evidence="6" id="KW-0805">Transcription regulation</keyword>
<keyword evidence="15" id="KW-1185">Reference proteome</keyword>
<name>T1EIL9_HELRO</name>
<evidence type="ECO:0000256" key="3">
    <source>
        <dbReference type="ARBA" id="ARBA00022723"/>
    </source>
</evidence>
<evidence type="ECO:0000313" key="14">
    <source>
        <dbReference type="EnsemblMetazoa" id="HelroP137617"/>
    </source>
</evidence>
<keyword evidence="7" id="KW-0446">Lipid-binding</keyword>
<dbReference type="SMART" id="SM00399">
    <property type="entry name" value="ZnF_C4"/>
    <property type="match status" value="1"/>
</dbReference>
<comment type="similarity">
    <text evidence="1">Belongs to the nuclear hormone receptor family. NR3 subfamily.</text>
</comment>
<dbReference type="InterPro" id="IPR001628">
    <property type="entry name" value="Znf_hrmn_rcpt"/>
</dbReference>
<dbReference type="KEGG" id="hro:HELRODRAFT_137617"/>
<keyword evidence="9" id="KW-0804">Transcription</keyword>
<reference evidence="15" key="1">
    <citation type="submission" date="2012-12" db="EMBL/GenBank/DDBJ databases">
        <authorList>
            <person name="Hellsten U."/>
            <person name="Grimwood J."/>
            <person name="Chapman J.A."/>
            <person name="Shapiro H."/>
            <person name="Aerts A."/>
            <person name="Otillar R.P."/>
            <person name="Terry A.Y."/>
            <person name="Boore J.L."/>
            <person name="Simakov O."/>
            <person name="Marletaz F."/>
            <person name="Cho S.-J."/>
            <person name="Edsinger-Gonzales E."/>
            <person name="Havlak P."/>
            <person name="Kuo D.-H."/>
            <person name="Larsson T."/>
            <person name="Lv J."/>
            <person name="Arendt D."/>
            <person name="Savage R."/>
            <person name="Osoegawa K."/>
            <person name="de Jong P."/>
            <person name="Lindberg D.R."/>
            <person name="Seaver E.C."/>
            <person name="Weisblat D.A."/>
            <person name="Putnam N.H."/>
            <person name="Grigoriev I.V."/>
            <person name="Rokhsar D.S."/>
        </authorList>
    </citation>
    <scope>NUCLEOTIDE SEQUENCE</scope>
</reference>
<dbReference type="GeneID" id="20196419"/>
<evidence type="ECO:0000256" key="7">
    <source>
        <dbReference type="ARBA" id="ARBA00023121"/>
    </source>
</evidence>
<evidence type="ECO:0000256" key="5">
    <source>
        <dbReference type="ARBA" id="ARBA00022833"/>
    </source>
</evidence>
<evidence type="ECO:0000256" key="2">
    <source>
        <dbReference type="ARBA" id="ARBA00022665"/>
    </source>
</evidence>
<dbReference type="AlphaFoldDB" id="T1EIL9"/>
<dbReference type="GO" id="GO:0043565">
    <property type="term" value="F:sequence-specific DNA binding"/>
    <property type="evidence" value="ECO:0007669"/>
    <property type="project" value="InterPro"/>
</dbReference>
<evidence type="ECO:0000256" key="6">
    <source>
        <dbReference type="ARBA" id="ARBA00023015"/>
    </source>
</evidence>
<dbReference type="HOGENOM" id="CLU_122099_1_1_1"/>
<dbReference type="EnsemblMetazoa" id="HelroT137617">
    <property type="protein sequence ID" value="HelroP137617"/>
    <property type="gene ID" value="HelroG137617"/>
</dbReference>
<protein>
    <recommendedName>
        <fullName evidence="12">Nuclear receptor domain-containing protein</fullName>
    </recommendedName>
</protein>